<dbReference type="Proteomes" id="UP000183997">
    <property type="component" value="Unassembled WGS sequence"/>
</dbReference>
<dbReference type="GO" id="GO:0030694">
    <property type="term" value="C:bacterial-type flagellum basal body, rod"/>
    <property type="evidence" value="ECO:0007669"/>
    <property type="project" value="InterPro"/>
</dbReference>
<comment type="subcellular location">
    <subcellularLocation>
        <location evidence="2">Bacterial flagellum basal body</location>
    </subcellularLocation>
</comment>
<comment type="similarity">
    <text evidence="1 2">Belongs to the flagella basal body rod proteins family.</text>
</comment>
<sequence length="258" mass="27990">MLRGLYIATNSLDVQQAKMNTISNNLANISTTGYKRNQVVDSKFADSLQLALEANGPGGKRQPLGEGILGNMVTQVHIDFTAGPLSETGGVTDFALEGKGFFVVENEAGEQFYTRDGSFHLDGEGTLLNSEGFQVLGEGGSITIEDAGKKLAIKEDGTILVGEGTDIEELDKLQIVEFADPTLLKKTDGNYFTDPEGTAEEAMSTKVVQGWLERTNVDPVEEMIDMIPALRVYESSQRLVQINDQLLDKAINQVGRVK</sequence>
<dbReference type="InterPro" id="IPR037925">
    <property type="entry name" value="FlgE/F/G-like"/>
</dbReference>
<dbReference type="SUPFAM" id="SSF117143">
    <property type="entry name" value="Flagellar hook protein flgE"/>
    <property type="match status" value="1"/>
</dbReference>
<gene>
    <name evidence="6" type="ORF">SAMN02745123_01405</name>
</gene>
<name>A0A1M6RBZ1_9FIRM</name>
<keyword evidence="6" id="KW-0969">Cilium</keyword>
<keyword evidence="2" id="KW-0975">Bacterial flagellum</keyword>
<dbReference type="RefSeq" id="WP_072912338.1">
    <property type="nucleotide sequence ID" value="NZ_FRAR01000010.1"/>
</dbReference>
<evidence type="ECO:0000256" key="1">
    <source>
        <dbReference type="ARBA" id="ARBA00009677"/>
    </source>
</evidence>
<keyword evidence="6" id="KW-0282">Flagellum</keyword>
<dbReference type="InterPro" id="IPR053967">
    <property type="entry name" value="LlgE_F_G-like_D1"/>
</dbReference>
<organism evidence="6 7">
    <name type="scientific">Desulforamulus aeronauticus DSM 10349</name>
    <dbReference type="NCBI Taxonomy" id="1121421"/>
    <lineage>
        <taxon>Bacteria</taxon>
        <taxon>Bacillati</taxon>
        <taxon>Bacillota</taxon>
        <taxon>Clostridia</taxon>
        <taxon>Eubacteriales</taxon>
        <taxon>Peptococcaceae</taxon>
        <taxon>Desulforamulus</taxon>
    </lineage>
</organism>
<accession>A0A1M6RBZ1</accession>
<dbReference type="Pfam" id="PF22692">
    <property type="entry name" value="LlgE_F_G_D1"/>
    <property type="match status" value="1"/>
</dbReference>
<dbReference type="PANTHER" id="PTHR30435">
    <property type="entry name" value="FLAGELLAR PROTEIN"/>
    <property type="match status" value="1"/>
</dbReference>
<evidence type="ECO:0000313" key="7">
    <source>
        <dbReference type="Proteomes" id="UP000183997"/>
    </source>
</evidence>
<dbReference type="InterPro" id="IPR010930">
    <property type="entry name" value="Flg_bb/hook_C_dom"/>
</dbReference>
<evidence type="ECO:0000313" key="6">
    <source>
        <dbReference type="EMBL" id="SHK29858.1"/>
    </source>
</evidence>
<feature type="domain" description="Flagellar hook protein FlgE/F/G-like D1" evidence="5">
    <location>
        <begin position="95"/>
        <end position="160"/>
    </location>
</feature>
<dbReference type="NCBIfam" id="TIGR03506">
    <property type="entry name" value="FlgEFG_subfam"/>
    <property type="match status" value="1"/>
</dbReference>
<feature type="domain" description="Flagellar basal-body/hook protein C-terminal" evidence="4">
    <location>
        <begin position="209"/>
        <end position="252"/>
    </location>
</feature>
<dbReference type="STRING" id="1121421.SAMN02745123_01405"/>
<dbReference type="AlphaFoldDB" id="A0A1M6RBZ1"/>
<dbReference type="OrthoDB" id="9804559at2"/>
<feature type="domain" description="Flagellar basal body rod protein N-terminal" evidence="3">
    <location>
        <begin position="5"/>
        <end position="35"/>
    </location>
</feature>
<dbReference type="GO" id="GO:0071978">
    <property type="term" value="P:bacterial-type flagellum-dependent swarming motility"/>
    <property type="evidence" value="ECO:0007669"/>
    <property type="project" value="TreeGrafter"/>
</dbReference>
<evidence type="ECO:0000256" key="2">
    <source>
        <dbReference type="RuleBase" id="RU362116"/>
    </source>
</evidence>
<dbReference type="Pfam" id="PF06429">
    <property type="entry name" value="Flg_bbr_C"/>
    <property type="match status" value="1"/>
</dbReference>
<evidence type="ECO:0000259" key="3">
    <source>
        <dbReference type="Pfam" id="PF00460"/>
    </source>
</evidence>
<proteinExistence type="inferred from homology"/>
<dbReference type="InterPro" id="IPR012836">
    <property type="entry name" value="FlgF"/>
</dbReference>
<keyword evidence="6" id="KW-0966">Cell projection</keyword>
<dbReference type="Pfam" id="PF00460">
    <property type="entry name" value="Flg_bb_rod"/>
    <property type="match status" value="1"/>
</dbReference>
<dbReference type="NCBIfam" id="TIGR02490">
    <property type="entry name" value="flgF"/>
    <property type="match status" value="1"/>
</dbReference>
<dbReference type="PANTHER" id="PTHR30435:SF19">
    <property type="entry name" value="FLAGELLAR BASAL-BODY ROD PROTEIN FLGG"/>
    <property type="match status" value="1"/>
</dbReference>
<protein>
    <submittedName>
        <fullName evidence="6">Flagellar basal-body rod protein FlgG</fullName>
    </submittedName>
</protein>
<evidence type="ECO:0000259" key="5">
    <source>
        <dbReference type="Pfam" id="PF22692"/>
    </source>
</evidence>
<dbReference type="EMBL" id="FRAR01000010">
    <property type="protein sequence ID" value="SHK29858.1"/>
    <property type="molecule type" value="Genomic_DNA"/>
</dbReference>
<evidence type="ECO:0000259" key="4">
    <source>
        <dbReference type="Pfam" id="PF06429"/>
    </source>
</evidence>
<dbReference type="InterPro" id="IPR001444">
    <property type="entry name" value="Flag_bb_rod_N"/>
</dbReference>
<reference evidence="7" key="1">
    <citation type="submission" date="2016-11" db="EMBL/GenBank/DDBJ databases">
        <authorList>
            <person name="Varghese N."/>
            <person name="Submissions S."/>
        </authorList>
    </citation>
    <scope>NUCLEOTIDE SEQUENCE [LARGE SCALE GENOMIC DNA]</scope>
    <source>
        <strain evidence="7">DSM 10349</strain>
    </source>
</reference>
<keyword evidence="7" id="KW-1185">Reference proteome</keyword>
<dbReference type="InterPro" id="IPR020013">
    <property type="entry name" value="Flagellar_FlgE/F/G"/>
</dbReference>